<evidence type="ECO:0000256" key="1">
    <source>
        <dbReference type="SAM" id="MobiDB-lite"/>
    </source>
</evidence>
<comment type="caution">
    <text evidence="2">The sequence shown here is derived from an EMBL/GenBank/DDBJ whole genome shotgun (WGS) entry which is preliminary data.</text>
</comment>
<evidence type="ECO:0000313" key="3">
    <source>
        <dbReference type="Proteomes" id="UP000186040"/>
    </source>
</evidence>
<organism evidence="2 3">
    <name type="scientific">Actinokineospora bangkokensis</name>
    <dbReference type="NCBI Taxonomy" id="1193682"/>
    <lineage>
        <taxon>Bacteria</taxon>
        <taxon>Bacillati</taxon>
        <taxon>Actinomycetota</taxon>
        <taxon>Actinomycetes</taxon>
        <taxon>Pseudonocardiales</taxon>
        <taxon>Pseudonocardiaceae</taxon>
        <taxon>Actinokineospora</taxon>
    </lineage>
</organism>
<dbReference type="Proteomes" id="UP000186040">
    <property type="component" value="Unassembled WGS sequence"/>
</dbReference>
<reference evidence="2 3" key="1">
    <citation type="submission" date="2016-10" db="EMBL/GenBank/DDBJ databases">
        <title>The Draft Genome Sequence of Actinokineospora bangkokensis 44EHWT reveals the biosynthetic pathway of antifungal compounds Thailandins with unusual extender unit butylmalonyl-CoA.</title>
        <authorList>
            <person name="Greule A."/>
            <person name="Intra B."/>
            <person name="Flemming S."/>
            <person name="Rommel M.G."/>
            <person name="Panbangred W."/>
            <person name="Bechthold A."/>
        </authorList>
    </citation>
    <scope>NUCLEOTIDE SEQUENCE [LARGE SCALE GENOMIC DNA]</scope>
    <source>
        <strain evidence="2 3">44EHW</strain>
    </source>
</reference>
<keyword evidence="3" id="KW-1185">Reference proteome</keyword>
<dbReference type="RefSeq" id="WP_143219416.1">
    <property type="nucleotide sequence ID" value="NZ_MKQR01000032.1"/>
</dbReference>
<dbReference type="EMBL" id="MKQR01000032">
    <property type="protein sequence ID" value="OLR89536.1"/>
    <property type="molecule type" value="Genomic_DNA"/>
</dbReference>
<dbReference type="AlphaFoldDB" id="A0A1Q9LC00"/>
<feature type="region of interest" description="Disordered" evidence="1">
    <location>
        <begin position="179"/>
        <end position="206"/>
    </location>
</feature>
<dbReference type="OrthoDB" id="4182695at2"/>
<name>A0A1Q9LC00_9PSEU</name>
<proteinExistence type="predicted"/>
<evidence type="ECO:0000313" key="2">
    <source>
        <dbReference type="EMBL" id="OLR89536.1"/>
    </source>
</evidence>
<feature type="compositionally biased region" description="Basic residues" evidence="1">
    <location>
        <begin position="193"/>
        <end position="206"/>
    </location>
</feature>
<protein>
    <submittedName>
        <fullName evidence="2">Uncharacterized protein</fullName>
    </submittedName>
</protein>
<gene>
    <name evidence="2" type="ORF">BJP25_05520</name>
</gene>
<dbReference type="STRING" id="1193682.BJP25_05520"/>
<accession>A0A1Q9LC00</accession>
<sequence length="206" mass="22979">MTKSSLMTREQAELALADHVGVLNKCFELAWKRWCEWLHDLPGSPADVTANARAQTLHGFIVAEVRRSMSGREGVQVFHKNGLWLVRIQDRLVIRFKKFRNGAYKTSSNVNQQSIAFDSQQLSLEAGLLTQMTHLVMGYLLDEVETSMKTVAVTCVVDGKHYWAPIELSTTTGDQGATILGGPAKVDPTAAKPRVRSKGRKRKLEE</sequence>